<evidence type="ECO:0000256" key="1">
    <source>
        <dbReference type="SAM" id="MobiDB-lite"/>
    </source>
</evidence>
<evidence type="ECO:0000313" key="2">
    <source>
        <dbReference type="EMBL" id="KAK5842477.1"/>
    </source>
</evidence>
<dbReference type="Proteomes" id="UP001358586">
    <property type="component" value="Chromosome 2"/>
</dbReference>
<reference evidence="2 3" key="1">
    <citation type="submission" date="2023-03" db="EMBL/GenBank/DDBJ databases">
        <title>WGS of Gossypium arboreum.</title>
        <authorList>
            <person name="Yu D."/>
        </authorList>
    </citation>
    <scope>NUCLEOTIDE SEQUENCE [LARGE SCALE GENOMIC DNA]</scope>
    <source>
        <tissue evidence="2">Leaf</tissue>
    </source>
</reference>
<comment type="caution">
    <text evidence="2">The sequence shown here is derived from an EMBL/GenBank/DDBJ whole genome shotgun (WGS) entry which is preliminary data.</text>
</comment>
<accession>A0ABR0QUB5</accession>
<dbReference type="EMBL" id="JARKNE010000002">
    <property type="protein sequence ID" value="KAK5842477.1"/>
    <property type="molecule type" value="Genomic_DNA"/>
</dbReference>
<organism evidence="2 3">
    <name type="scientific">Gossypium arboreum</name>
    <name type="common">Tree cotton</name>
    <name type="synonym">Gossypium nanking</name>
    <dbReference type="NCBI Taxonomy" id="29729"/>
    <lineage>
        <taxon>Eukaryota</taxon>
        <taxon>Viridiplantae</taxon>
        <taxon>Streptophyta</taxon>
        <taxon>Embryophyta</taxon>
        <taxon>Tracheophyta</taxon>
        <taxon>Spermatophyta</taxon>
        <taxon>Magnoliopsida</taxon>
        <taxon>eudicotyledons</taxon>
        <taxon>Gunneridae</taxon>
        <taxon>Pentapetalae</taxon>
        <taxon>rosids</taxon>
        <taxon>malvids</taxon>
        <taxon>Malvales</taxon>
        <taxon>Malvaceae</taxon>
        <taxon>Malvoideae</taxon>
        <taxon>Gossypium</taxon>
    </lineage>
</organism>
<protein>
    <submittedName>
        <fullName evidence="2">Uncharacterized protein</fullName>
    </submittedName>
</protein>
<feature type="region of interest" description="Disordered" evidence="1">
    <location>
        <begin position="1"/>
        <end position="31"/>
    </location>
</feature>
<gene>
    <name evidence="2" type="ORF">PVK06_004841</name>
</gene>
<evidence type="ECO:0000313" key="3">
    <source>
        <dbReference type="Proteomes" id="UP001358586"/>
    </source>
</evidence>
<name>A0ABR0QUB5_GOSAR</name>
<proteinExistence type="predicted"/>
<keyword evidence="3" id="KW-1185">Reference proteome</keyword>
<sequence>MGQGQGSGSTSLLCKNRMRKQKQQKEEGECSPSICKGRASIYYSSKLFPPFTKIPKDQWFDSNKKGKRARKKKFWDADFDEKRRGILVIVGKRCGKRLGVFNRGTKQGKGLE</sequence>